<evidence type="ECO:0000256" key="1">
    <source>
        <dbReference type="ARBA" id="ARBA00005046"/>
    </source>
</evidence>
<dbReference type="InterPro" id="IPR010038">
    <property type="entry name" value="MoaD_arc-typ"/>
</dbReference>
<protein>
    <recommendedName>
        <fullName evidence="5">Molybdopterin synthase sulfur carrier subunit</fullName>
    </recommendedName>
</protein>
<dbReference type="Gene3D" id="3.10.20.30">
    <property type="match status" value="1"/>
</dbReference>
<evidence type="ECO:0000313" key="6">
    <source>
        <dbReference type="EMBL" id="QIQ21779.1"/>
    </source>
</evidence>
<keyword evidence="6" id="KW-0808">Transferase</keyword>
<evidence type="ECO:0000256" key="2">
    <source>
        <dbReference type="ARBA" id="ARBA00022741"/>
    </source>
</evidence>
<dbReference type="InterPro" id="IPR044672">
    <property type="entry name" value="MOCS2A"/>
</dbReference>
<dbReference type="InterPro" id="IPR012675">
    <property type="entry name" value="Beta-grasp_dom_sf"/>
</dbReference>
<comment type="similarity">
    <text evidence="4">Belongs to the MoaD family.</text>
</comment>
<dbReference type="GO" id="GO:0000166">
    <property type="term" value="F:nucleotide binding"/>
    <property type="evidence" value="ECO:0007669"/>
    <property type="project" value="UniProtKB-KW"/>
</dbReference>
<dbReference type="EMBL" id="CP050253">
    <property type="protein sequence ID" value="QIQ21779.1"/>
    <property type="molecule type" value="Genomic_DNA"/>
</dbReference>
<dbReference type="AlphaFoldDB" id="A0A6G9ID90"/>
<dbReference type="GO" id="GO:0006777">
    <property type="term" value="P:Mo-molybdopterin cofactor biosynthetic process"/>
    <property type="evidence" value="ECO:0007669"/>
    <property type="project" value="UniProtKB-KW"/>
</dbReference>
<comment type="pathway">
    <text evidence="1">Cofactor biosynthesis; molybdopterin biosynthesis.</text>
</comment>
<keyword evidence="3" id="KW-0501">Molybdenum cofactor biosynthesis</keyword>
<gene>
    <name evidence="6" type="primary">moaD</name>
    <name evidence="6" type="ORF">IPMB12_08850</name>
</gene>
<dbReference type="InterPro" id="IPR003749">
    <property type="entry name" value="ThiS/MoaD-like"/>
</dbReference>
<dbReference type="InParanoid" id="A0A6G9ID90"/>
<dbReference type="InterPro" id="IPR016155">
    <property type="entry name" value="Mopterin_synth/thiamin_S_b"/>
</dbReference>
<dbReference type="KEGG" id="orb:IPMB12_08850"/>
<evidence type="ECO:0000256" key="3">
    <source>
        <dbReference type="ARBA" id="ARBA00023150"/>
    </source>
</evidence>
<dbReference type="FunFam" id="3.10.20.30:FF:000010">
    <property type="entry name" value="Molybdopterin synthase sulfur carrier subunit"/>
    <property type="match status" value="1"/>
</dbReference>
<dbReference type="CDD" id="cd00754">
    <property type="entry name" value="Ubl_MoaD"/>
    <property type="match status" value="1"/>
</dbReference>
<dbReference type="SUPFAM" id="SSF54285">
    <property type="entry name" value="MoaD/ThiS"/>
    <property type="match status" value="1"/>
</dbReference>
<dbReference type="RefSeq" id="WP_166916922.1">
    <property type="nucleotide sequence ID" value="NZ_CP050253.1"/>
</dbReference>
<sequence length="81" mass="9039">MIKVLFFAQIREIIGESSLELQAQGQSISELLRNLSQRNSRFALALQDKKVLCSVNKVLVDELYIIQDGDEVAFFPPVTGG</sequence>
<dbReference type="Proteomes" id="UP000501168">
    <property type="component" value="Chromosome"/>
</dbReference>
<dbReference type="GO" id="GO:0016740">
    <property type="term" value="F:transferase activity"/>
    <property type="evidence" value="ECO:0007669"/>
    <property type="project" value="UniProtKB-KW"/>
</dbReference>
<evidence type="ECO:0000313" key="7">
    <source>
        <dbReference type="Proteomes" id="UP000501168"/>
    </source>
</evidence>
<dbReference type="GO" id="GO:1990133">
    <property type="term" value="C:molybdopterin adenylyltransferase complex"/>
    <property type="evidence" value="ECO:0007669"/>
    <property type="project" value="TreeGrafter"/>
</dbReference>
<dbReference type="PANTHER" id="PTHR33359">
    <property type="entry name" value="MOLYBDOPTERIN SYNTHASE SULFUR CARRIER SUBUNIT"/>
    <property type="match status" value="1"/>
</dbReference>
<dbReference type="Pfam" id="PF02597">
    <property type="entry name" value="ThiS"/>
    <property type="match status" value="1"/>
</dbReference>
<dbReference type="NCBIfam" id="TIGR01687">
    <property type="entry name" value="moaD_arch"/>
    <property type="match status" value="1"/>
</dbReference>
<accession>A0A6G9ID90</accession>
<evidence type="ECO:0000256" key="5">
    <source>
        <dbReference type="ARBA" id="ARBA00024247"/>
    </source>
</evidence>
<keyword evidence="2" id="KW-0547">Nucleotide-binding</keyword>
<dbReference type="NCBIfam" id="NF008347">
    <property type="entry name" value="PRK11130.1"/>
    <property type="match status" value="1"/>
</dbReference>
<evidence type="ECO:0000256" key="4">
    <source>
        <dbReference type="ARBA" id="ARBA00024200"/>
    </source>
</evidence>
<proteinExistence type="inferred from homology"/>
<organism evidence="6 7">
    <name type="scientific">Zophobihabitans entericus</name>
    <dbReference type="NCBI Taxonomy" id="1635327"/>
    <lineage>
        <taxon>Bacteria</taxon>
        <taxon>Pseudomonadati</taxon>
        <taxon>Pseudomonadota</taxon>
        <taxon>Gammaproteobacteria</taxon>
        <taxon>Orbales</taxon>
        <taxon>Orbaceae</taxon>
        <taxon>Zophobihabitans</taxon>
    </lineage>
</organism>
<reference evidence="6 7" key="1">
    <citation type="submission" date="2020-03" db="EMBL/GenBank/DDBJ databases">
        <title>Complete genome sequence of Orbus sp. IPMB12 (BCRC 80908).</title>
        <authorList>
            <person name="Lo W.-S."/>
            <person name="Chang T.-H."/>
            <person name="Kuo C.-H."/>
        </authorList>
    </citation>
    <scope>NUCLEOTIDE SEQUENCE [LARGE SCALE GENOMIC DNA]</scope>
    <source>
        <strain evidence="6 7">IPMB12</strain>
    </source>
</reference>
<name>A0A6G9ID90_9GAMM</name>
<dbReference type="FunCoup" id="A0A6G9ID90">
    <property type="interactions" value="124"/>
</dbReference>
<dbReference type="UniPathway" id="UPA00344"/>
<keyword evidence="7" id="KW-1185">Reference proteome</keyword>
<dbReference type="PANTHER" id="PTHR33359:SF1">
    <property type="entry name" value="MOLYBDOPTERIN SYNTHASE SULFUR CARRIER SUBUNIT"/>
    <property type="match status" value="1"/>
</dbReference>